<evidence type="ECO:0000313" key="5">
    <source>
        <dbReference type="RefSeq" id="XP_010845121.1"/>
    </source>
</evidence>
<keyword evidence="1" id="KW-0175">Coiled coil</keyword>
<reference evidence="5" key="1">
    <citation type="submission" date="2025-08" db="UniProtKB">
        <authorList>
            <consortium name="RefSeq"/>
        </authorList>
    </citation>
    <scope>IDENTIFICATION</scope>
    <source>
        <tissue evidence="5">Blood</tissue>
    </source>
</reference>
<proteinExistence type="predicted"/>
<feature type="region of interest" description="Disordered" evidence="2">
    <location>
        <begin position="604"/>
        <end position="634"/>
    </location>
</feature>
<dbReference type="Gene3D" id="2.30.29.30">
    <property type="entry name" value="Pleckstrin-homology domain (PH domain)/Phosphotyrosine-binding domain (PTB)"/>
    <property type="match status" value="1"/>
</dbReference>
<accession>A0A6P3HR97</accession>
<dbReference type="SUPFAM" id="SSF50729">
    <property type="entry name" value="PH domain-like"/>
    <property type="match status" value="1"/>
</dbReference>
<name>A0A6P3HR97_BISBB</name>
<evidence type="ECO:0000259" key="3">
    <source>
        <dbReference type="PROSITE" id="PS50003"/>
    </source>
</evidence>
<dbReference type="KEGG" id="bbis:104993506"/>
<dbReference type="Pfam" id="PF00169">
    <property type="entry name" value="PH"/>
    <property type="match status" value="1"/>
</dbReference>
<dbReference type="OrthoDB" id="185175at2759"/>
<organism evidence="4 5">
    <name type="scientific">Bison bison bison</name>
    <name type="common">North American plains bison</name>
    <dbReference type="NCBI Taxonomy" id="43346"/>
    <lineage>
        <taxon>Eukaryota</taxon>
        <taxon>Metazoa</taxon>
        <taxon>Chordata</taxon>
        <taxon>Craniata</taxon>
        <taxon>Vertebrata</taxon>
        <taxon>Euteleostomi</taxon>
        <taxon>Mammalia</taxon>
        <taxon>Eutheria</taxon>
        <taxon>Laurasiatheria</taxon>
        <taxon>Artiodactyla</taxon>
        <taxon>Ruminantia</taxon>
        <taxon>Pecora</taxon>
        <taxon>Bovidae</taxon>
        <taxon>Bovinae</taxon>
        <taxon>Bison</taxon>
    </lineage>
</organism>
<dbReference type="AlphaFoldDB" id="A0A6P3HR97"/>
<dbReference type="InterPro" id="IPR011993">
    <property type="entry name" value="PH-like_dom_sf"/>
</dbReference>
<evidence type="ECO:0000313" key="4">
    <source>
        <dbReference type="Proteomes" id="UP000515208"/>
    </source>
</evidence>
<feature type="domain" description="PH" evidence="3">
    <location>
        <begin position="104"/>
        <end position="212"/>
    </location>
</feature>
<keyword evidence="4" id="KW-1185">Reference proteome</keyword>
<dbReference type="PROSITE" id="PS50003">
    <property type="entry name" value="PH_DOMAIN"/>
    <property type="match status" value="1"/>
</dbReference>
<sequence length="736" mass="82636">MVPRAGGSPQCPDLCALVAPLAPQVVLFSVMPLDAENLRQCCDEAGRLGGPWPPPEIHTDNLRWAASRDGVSFPGGSSGTGRSLTWLPALPEEADSDALDISTKVQLYGVLWKRSFGRPSAKWSRRFCIIKESFLLYYSESEKKSFETNKYFNIHPKGVIPLGGCLVEAKEEPSMPYAMKISHQDFHGTILLAAESEFEQTQWLEMLQESGKVTWKNAQLGEAMIKSLEAQGLQLAKEKQEYLDKLMEETEELCLQREQREALERLNQVLEAEKQQFEEVVQELRMEQEQIKRELELTARCLKGVEQEKKELRHFTESLQKTLEELSIEKKKTLEMLEENENQLQTLANQSEQLPPSGGLHSNLRQIEEKMQQLLEEKLLAEKRMKENEERSRALEEEREFYSSQSQALQNSLQELTVEKQQAERELKAEVKVRMDLERRLREAEGALRSLEQGLNSKVRNKEKEERMRADVSHLKRFFAPGATISPVKPSQSFMTSQLEANNMEELKEVAKRLSRDQRFRESIYHIMATQPGAPSALPRGGNPPLAFETLCQGPFCRPHYGGEKKGARCASGLAARHSLHGPLSWGALAVGLLAHSPPQVSSPTCSLSTLEEDLTTPPPPNPSHMCPEGPGPELRPTAMLKSTPEDRKQVREWRKAAGLLQHPLPVRRGGGSLGCRGPAGQRGPGGLPLSCPHSDHLASSLQKLYPMQLPLRALEDGVWACKKACSHWLAQCHQG</sequence>
<dbReference type="GeneID" id="104993506"/>
<feature type="coiled-coil region" evidence="1">
    <location>
        <begin position="225"/>
        <end position="461"/>
    </location>
</feature>
<dbReference type="SMART" id="SM00233">
    <property type="entry name" value="PH"/>
    <property type="match status" value="1"/>
</dbReference>
<gene>
    <name evidence="5" type="primary">PLEKHD1</name>
</gene>
<evidence type="ECO:0000256" key="1">
    <source>
        <dbReference type="SAM" id="Coils"/>
    </source>
</evidence>
<dbReference type="PANTHER" id="PTHR14383:SF1">
    <property type="entry name" value="PLECKSTRIN HOMOLOGY DOMAIN-CONTAINING FAMILY D MEMBER 1"/>
    <property type="match status" value="1"/>
</dbReference>
<dbReference type="Proteomes" id="UP000515208">
    <property type="component" value="Unplaced"/>
</dbReference>
<dbReference type="InterPro" id="IPR001849">
    <property type="entry name" value="PH_domain"/>
</dbReference>
<protein>
    <submittedName>
        <fullName evidence="5">Pleckstrin homology domain-containing family D member 1</fullName>
    </submittedName>
</protein>
<dbReference type="CDD" id="cd13281">
    <property type="entry name" value="PH_PLEKHD1"/>
    <property type="match status" value="1"/>
</dbReference>
<dbReference type="CTD" id="400224"/>
<evidence type="ECO:0000256" key="2">
    <source>
        <dbReference type="SAM" id="MobiDB-lite"/>
    </source>
</evidence>
<dbReference type="RefSeq" id="XP_010845121.1">
    <property type="nucleotide sequence ID" value="XM_010846819.1"/>
</dbReference>
<dbReference type="PANTHER" id="PTHR14383">
    <property type="entry name" value="SWAP-70 RECOMBINASE"/>
    <property type="match status" value="1"/>
</dbReference>